<evidence type="ECO:0000313" key="2">
    <source>
        <dbReference type="EMBL" id="MBW4545370.1"/>
    </source>
</evidence>
<dbReference type="InterPro" id="IPR043129">
    <property type="entry name" value="ATPase_NBD"/>
</dbReference>
<comment type="caution">
    <text evidence="2">The sequence shown here is derived from an EMBL/GenBank/DDBJ whole genome shotgun (WGS) entry which is preliminary data.</text>
</comment>
<dbReference type="Proteomes" id="UP000753908">
    <property type="component" value="Unassembled WGS sequence"/>
</dbReference>
<sequence length="235" mass="25089">MAQADGSIRTLTVDIGGSGVKAMVLDEAGNALTERSRVETPQPPKPTAVIDAIASLAAGQGEFHRVSVGFPGVVRGGVTETAVNLDPDWVGFDLATALSQRLDKPTRVINDADMQGLGAISGKGVELVITLGTGFGSALFLDGKLVPNLEMGHHQFRKEETYEQQLGRAALEKGGQKKWNSRLEKAITSLEHLFNYDYLYIGGGETKKITIELPPNVKIVPNISGLLGGIALWRN</sequence>
<dbReference type="Gene3D" id="3.30.420.40">
    <property type="match status" value="2"/>
</dbReference>
<comment type="similarity">
    <text evidence="1">Belongs to the ROK (NagC/XylR) family.</text>
</comment>
<dbReference type="EMBL" id="JAHHIF010000014">
    <property type="protein sequence ID" value="MBW4545370.1"/>
    <property type="molecule type" value="Genomic_DNA"/>
</dbReference>
<dbReference type="Pfam" id="PF00480">
    <property type="entry name" value="ROK"/>
    <property type="match status" value="1"/>
</dbReference>
<dbReference type="AlphaFoldDB" id="A0A951U9Y2"/>
<reference evidence="2" key="2">
    <citation type="journal article" date="2022" name="Microbiol. Resour. Announc.">
        <title>Metagenome Sequencing to Explore Phylogenomics of Terrestrial Cyanobacteria.</title>
        <authorList>
            <person name="Ward R.D."/>
            <person name="Stajich J.E."/>
            <person name="Johansen J.R."/>
            <person name="Huntemann M."/>
            <person name="Clum A."/>
            <person name="Foster B."/>
            <person name="Foster B."/>
            <person name="Roux S."/>
            <person name="Palaniappan K."/>
            <person name="Varghese N."/>
            <person name="Mukherjee S."/>
            <person name="Reddy T.B.K."/>
            <person name="Daum C."/>
            <person name="Copeland A."/>
            <person name="Chen I.A."/>
            <person name="Ivanova N.N."/>
            <person name="Kyrpides N.C."/>
            <person name="Shapiro N."/>
            <person name="Eloe-Fadrosh E.A."/>
            <person name="Pietrasiak N."/>
        </authorList>
    </citation>
    <scope>NUCLEOTIDE SEQUENCE</scope>
    <source>
        <strain evidence="2">CPER-KK1</strain>
    </source>
</reference>
<protein>
    <submittedName>
        <fullName evidence="2">ROK family protein</fullName>
    </submittedName>
</protein>
<organism evidence="2 3">
    <name type="scientific">Symplocastrum torsivum CPER-KK1</name>
    <dbReference type="NCBI Taxonomy" id="450513"/>
    <lineage>
        <taxon>Bacteria</taxon>
        <taxon>Bacillati</taxon>
        <taxon>Cyanobacteriota</taxon>
        <taxon>Cyanophyceae</taxon>
        <taxon>Oscillatoriophycideae</taxon>
        <taxon>Oscillatoriales</taxon>
        <taxon>Microcoleaceae</taxon>
        <taxon>Symplocastrum</taxon>
    </lineage>
</organism>
<name>A0A951U9Y2_9CYAN</name>
<evidence type="ECO:0000313" key="3">
    <source>
        <dbReference type="Proteomes" id="UP000753908"/>
    </source>
</evidence>
<dbReference type="PANTHER" id="PTHR18964">
    <property type="entry name" value="ROK (REPRESSOR, ORF, KINASE) FAMILY"/>
    <property type="match status" value="1"/>
</dbReference>
<dbReference type="InterPro" id="IPR000600">
    <property type="entry name" value="ROK"/>
</dbReference>
<reference evidence="2" key="1">
    <citation type="submission" date="2021-05" db="EMBL/GenBank/DDBJ databases">
        <authorList>
            <person name="Pietrasiak N."/>
            <person name="Ward R."/>
            <person name="Stajich J.E."/>
            <person name="Kurbessoian T."/>
        </authorList>
    </citation>
    <scope>NUCLEOTIDE SEQUENCE</scope>
    <source>
        <strain evidence="2">CPER-KK1</strain>
    </source>
</reference>
<evidence type="ECO:0000256" key="1">
    <source>
        <dbReference type="ARBA" id="ARBA00006479"/>
    </source>
</evidence>
<proteinExistence type="inferred from homology"/>
<gene>
    <name evidence="2" type="ORF">KME25_13120</name>
</gene>
<dbReference type="CDD" id="cd24058">
    <property type="entry name" value="ASKHA_NBD_ROK_PPGK"/>
    <property type="match status" value="1"/>
</dbReference>
<dbReference type="SUPFAM" id="SSF53067">
    <property type="entry name" value="Actin-like ATPase domain"/>
    <property type="match status" value="1"/>
</dbReference>
<accession>A0A951U9Y2</accession>